<proteinExistence type="predicted"/>
<evidence type="ECO:0000256" key="2">
    <source>
        <dbReference type="SAM" id="Phobius"/>
    </source>
</evidence>
<feature type="transmembrane region" description="Helical" evidence="2">
    <location>
        <begin position="75"/>
        <end position="94"/>
    </location>
</feature>
<gene>
    <name evidence="3" type="ORF">PGLA2088_LOCUS17557</name>
</gene>
<protein>
    <submittedName>
        <fullName evidence="3">Uncharacterized protein</fullName>
    </submittedName>
</protein>
<dbReference type="AlphaFoldDB" id="A0A813JCG1"/>
<feature type="non-terminal residue" evidence="3">
    <location>
        <position position="1"/>
    </location>
</feature>
<dbReference type="EMBL" id="CAJNNW010023503">
    <property type="protein sequence ID" value="CAE8670773.1"/>
    <property type="molecule type" value="Genomic_DNA"/>
</dbReference>
<sequence>AHHDVFGCGRADVQGRHQVVRRSPGPSAGRPQRSQPVADAQTRLFLRRGEEGAGGVATPGEGVATVDLFPWSAKFALVCAVVTVGVMWVVSSTVDGPIRWTEVDPEAAYHCRSAVLLLFSAVITELCFLASSGVTLNIVDDFEKKNQLRLHGAGDSMLTLAEYGFKFVCGMYIYLEDGGIMHADQLAWGGPRPVYLGRFIQWGTTVPILILISNRAFLAEIGMTMLGFAYGHLLFYCCWLCCCCCLLFLLLLLVHV</sequence>
<evidence type="ECO:0000313" key="4">
    <source>
        <dbReference type="Proteomes" id="UP000626109"/>
    </source>
</evidence>
<evidence type="ECO:0000256" key="1">
    <source>
        <dbReference type="SAM" id="MobiDB-lite"/>
    </source>
</evidence>
<keyword evidence="2" id="KW-0472">Membrane</keyword>
<feature type="transmembrane region" description="Helical" evidence="2">
    <location>
        <begin position="157"/>
        <end position="175"/>
    </location>
</feature>
<comment type="caution">
    <text evidence="3">The sequence shown here is derived from an EMBL/GenBank/DDBJ whole genome shotgun (WGS) entry which is preliminary data.</text>
</comment>
<organism evidence="3 4">
    <name type="scientific">Polarella glacialis</name>
    <name type="common">Dinoflagellate</name>
    <dbReference type="NCBI Taxonomy" id="89957"/>
    <lineage>
        <taxon>Eukaryota</taxon>
        <taxon>Sar</taxon>
        <taxon>Alveolata</taxon>
        <taxon>Dinophyceae</taxon>
        <taxon>Suessiales</taxon>
        <taxon>Suessiaceae</taxon>
        <taxon>Polarella</taxon>
    </lineage>
</organism>
<keyword evidence="2" id="KW-0812">Transmembrane</keyword>
<feature type="transmembrane region" description="Helical" evidence="2">
    <location>
        <begin position="233"/>
        <end position="254"/>
    </location>
</feature>
<feature type="transmembrane region" description="Helical" evidence="2">
    <location>
        <begin position="195"/>
        <end position="212"/>
    </location>
</feature>
<feature type="transmembrane region" description="Helical" evidence="2">
    <location>
        <begin position="114"/>
        <end position="136"/>
    </location>
</feature>
<reference evidence="3" key="1">
    <citation type="submission" date="2021-02" db="EMBL/GenBank/DDBJ databases">
        <authorList>
            <person name="Dougan E. K."/>
            <person name="Rhodes N."/>
            <person name="Thang M."/>
            <person name="Chan C."/>
        </authorList>
    </citation>
    <scope>NUCLEOTIDE SEQUENCE</scope>
</reference>
<feature type="region of interest" description="Disordered" evidence="1">
    <location>
        <begin position="16"/>
        <end position="38"/>
    </location>
</feature>
<name>A0A813JCG1_POLGL</name>
<accession>A0A813JCG1</accession>
<evidence type="ECO:0000313" key="3">
    <source>
        <dbReference type="EMBL" id="CAE8670773.1"/>
    </source>
</evidence>
<dbReference type="Proteomes" id="UP000626109">
    <property type="component" value="Unassembled WGS sequence"/>
</dbReference>
<keyword evidence="2" id="KW-1133">Transmembrane helix</keyword>